<reference evidence="8 9" key="1">
    <citation type="journal article" date="2013" name="J. Biotechnol.">
        <title>Establishment and interpretation of the genome sequence of the phytopathogenic fungus Rhizoctonia solani AG1-IB isolate 7/3/14.</title>
        <authorList>
            <person name="Wibberg D.W."/>
            <person name="Jelonek L.J."/>
            <person name="Rupp O.R."/>
            <person name="Hennig M.H."/>
            <person name="Eikmeyer F.E."/>
            <person name="Goesmann A.G."/>
            <person name="Hartmann A.H."/>
            <person name="Borriss R.B."/>
            <person name="Grosch R.G."/>
            <person name="Puehler A.P."/>
            <person name="Schlueter A.S."/>
        </authorList>
    </citation>
    <scope>NUCLEOTIDE SEQUENCE [LARGE SCALE GENOMIC DNA]</scope>
    <source>
        <strain evidence="9">AG1-IB / isolate 7/3/14</strain>
    </source>
</reference>
<comment type="caution">
    <text evidence="8">The sequence shown here is derived from an EMBL/GenBank/DDBJ whole genome shotgun (WGS) entry which is preliminary data.</text>
</comment>
<dbReference type="GO" id="GO:0019948">
    <property type="term" value="F:SUMO activating enzyme activity"/>
    <property type="evidence" value="ECO:0007669"/>
    <property type="project" value="TreeGrafter"/>
</dbReference>
<dbReference type="InterPro" id="IPR000594">
    <property type="entry name" value="ThiF_NAD_FAD-bd"/>
</dbReference>
<evidence type="ECO:0000256" key="1">
    <source>
        <dbReference type="ARBA" id="ARBA00004123"/>
    </source>
</evidence>
<dbReference type="InterPro" id="IPR045886">
    <property type="entry name" value="ThiF/MoeB/HesA"/>
</dbReference>
<organism evidence="8 9">
    <name type="scientific">Thanatephorus cucumeris (strain AG1-IB / isolate 7/3/14)</name>
    <name type="common">Lettuce bottom rot fungus</name>
    <name type="synonym">Rhizoctonia solani</name>
    <dbReference type="NCBI Taxonomy" id="1108050"/>
    <lineage>
        <taxon>Eukaryota</taxon>
        <taxon>Fungi</taxon>
        <taxon>Dikarya</taxon>
        <taxon>Basidiomycota</taxon>
        <taxon>Agaricomycotina</taxon>
        <taxon>Agaricomycetes</taxon>
        <taxon>Cantharellales</taxon>
        <taxon>Ceratobasidiaceae</taxon>
        <taxon>Rhizoctonia</taxon>
        <taxon>Rhizoctonia solani AG-1</taxon>
    </lineage>
</organism>
<dbReference type="PANTHER" id="PTHR10953">
    <property type="entry name" value="UBIQUITIN-ACTIVATING ENZYME E1"/>
    <property type="match status" value="1"/>
</dbReference>
<dbReference type="EMBL" id="CAOJ01002132">
    <property type="protein sequence ID" value="CCO27610.1"/>
    <property type="molecule type" value="Genomic_DNA"/>
</dbReference>
<evidence type="ECO:0000259" key="7">
    <source>
        <dbReference type="Pfam" id="PF00899"/>
    </source>
</evidence>
<comment type="subcellular location">
    <subcellularLocation>
        <location evidence="1">Nucleus</location>
    </subcellularLocation>
</comment>
<comment type="pathway">
    <text evidence="2">Protein modification; protein sumoylation.</text>
</comment>
<dbReference type="AlphaFoldDB" id="M5BN16"/>
<dbReference type="GO" id="GO:0031510">
    <property type="term" value="C:SUMO activating enzyme complex"/>
    <property type="evidence" value="ECO:0007669"/>
    <property type="project" value="TreeGrafter"/>
</dbReference>
<evidence type="ECO:0000256" key="4">
    <source>
        <dbReference type="ARBA" id="ARBA00022786"/>
    </source>
</evidence>
<dbReference type="GO" id="GO:0016925">
    <property type="term" value="P:protein sumoylation"/>
    <property type="evidence" value="ECO:0007669"/>
    <property type="project" value="TreeGrafter"/>
</dbReference>
<proteinExistence type="inferred from homology"/>
<evidence type="ECO:0000256" key="2">
    <source>
        <dbReference type="ARBA" id="ARBA00004718"/>
    </source>
</evidence>
<dbReference type="Pfam" id="PF00899">
    <property type="entry name" value="ThiF"/>
    <property type="match status" value="1"/>
</dbReference>
<evidence type="ECO:0000256" key="6">
    <source>
        <dbReference type="ARBA" id="ARBA00044354"/>
    </source>
</evidence>
<keyword evidence="4" id="KW-0833">Ubl conjugation pathway</keyword>
<accession>M5BN16</accession>
<gene>
    <name evidence="8" type="primary">ptr3</name>
    <name evidence="8" type="ORF">BN14_01595</name>
</gene>
<feature type="domain" description="THIF-type NAD/FAD binding fold" evidence="7">
    <location>
        <begin position="16"/>
        <end position="165"/>
    </location>
</feature>
<evidence type="ECO:0000256" key="5">
    <source>
        <dbReference type="ARBA" id="ARBA00023242"/>
    </source>
</evidence>
<dbReference type="GO" id="GO:0005737">
    <property type="term" value="C:cytoplasm"/>
    <property type="evidence" value="ECO:0007669"/>
    <property type="project" value="TreeGrafter"/>
</dbReference>
<dbReference type="PANTHER" id="PTHR10953:SF162">
    <property type="entry name" value="SUMO-ACTIVATING ENZYME SUBUNIT 1"/>
    <property type="match status" value="1"/>
</dbReference>
<keyword evidence="5" id="KW-0539">Nucleus</keyword>
<dbReference type="PRINTS" id="PR01849">
    <property type="entry name" value="UBIQUITINACT"/>
</dbReference>
<protein>
    <recommendedName>
        <fullName evidence="6">Ubiquitin-like 1-activating enzyme E1A</fullName>
    </recommendedName>
</protein>
<name>M5BN16_THACB</name>
<dbReference type="InterPro" id="IPR035985">
    <property type="entry name" value="Ubiquitin-activating_enz"/>
</dbReference>
<dbReference type="HOGENOM" id="CLU_090205_1_0_1"/>
<dbReference type="SUPFAM" id="SSF69572">
    <property type="entry name" value="Activating enzymes of the ubiquitin-like proteins"/>
    <property type="match status" value="1"/>
</dbReference>
<evidence type="ECO:0000313" key="8">
    <source>
        <dbReference type="EMBL" id="CCO27610.1"/>
    </source>
</evidence>
<dbReference type="InterPro" id="IPR000011">
    <property type="entry name" value="UBQ/SUMO-activ_enz_E1-like"/>
</dbReference>
<dbReference type="Proteomes" id="UP000012065">
    <property type="component" value="Unassembled WGS sequence"/>
</dbReference>
<comment type="similarity">
    <text evidence="3">Belongs to the ubiquitin-activating E1 family.</text>
</comment>
<dbReference type="Gene3D" id="3.40.50.720">
    <property type="entry name" value="NAD(P)-binding Rossmann-like Domain"/>
    <property type="match status" value="1"/>
</dbReference>
<sequence length="193" mass="20926">MSAIEIDEAQIDEGLYSRQLYVLGHEAMKRMAASNVLIVGVKGLGVEIAKNIVLAGVKSVTLFDPEPVQVQDLGTQFFLRESDVGKPRAAATLPRLAELNAYVPVKDLGGSPGQEITVDLIKGFQAVILTDVPLSKQLEINDWTHENDVHFISAETRGLFGSAFNDFGPKFTCIDATGEQPLTGMIVEVSKVR</sequence>
<evidence type="ECO:0000256" key="3">
    <source>
        <dbReference type="ARBA" id="ARBA00005673"/>
    </source>
</evidence>
<evidence type="ECO:0000313" key="9">
    <source>
        <dbReference type="Proteomes" id="UP000012065"/>
    </source>
</evidence>
<keyword evidence="8" id="KW-0436">Ligase</keyword>